<evidence type="ECO:0000313" key="4">
    <source>
        <dbReference type="Proteomes" id="UP000271010"/>
    </source>
</evidence>
<dbReference type="InterPro" id="IPR029018">
    <property type="entry name" value="Hex-like_dom2"/>
</dbReference>
<organism evidence="3 4">
    <name type="scientific">Rufibacter immobilis</name>
    <dbReference type="NCBI Taxonomy" id="1348778"/>
    <lineage>
        <taxon>Bacteria</taxon>
        <taxon>Pseudomonadati</taxon>
        <taxon>Bacteroidota</taxon>
        <taxon>Cytophagia</taxon>
        <taxon>Cytophagales</taxon>
        <taxon>Hymenobacteraceae</taxon>
        <taxon>Rufibacter</taxon>
    </lineage>
</organism>
<dbReference type="GO" id="GO:0005975">
    <property type="term" value="P:carbohydrate metabolic process"/>
    <property type="evidence" value="ECO:0007669"/>
    <property type="project" value="UniProtKB-ARBA"/>
</dbReference>
<evidence type="ECO:0000259" key="2">
    <source>
        <dbReference type="Pfam" id="PF17829"/>
    </source>
</evidence>
<dbReference type="InterPro" id="IPR031924">
    <property type="entry name" value="GH115"/>
</dbReference>
<dbReference type="PANTHER" id="PTHR37842:SF2">
    <property type="entry name" value="GYLCOSYL HYDROLASE 115 C-TERMINAL DOMAIN-CONTAINING PROTEIN"/>
    <property type="match status" value="1"/>
</dbReference>
<dbReference type="OrthoDB" id="8727830at2"/>
<dbReference type="PANTHER" id="PTHR37842">
    <property type="match status" value="1"/>
</dbReference>
<keyword evidence="1 3" id="KW-0378">Hydrolase</keyword>
<keyword evidence="4" id="KW-1185">Reference proteome</keyword>
<dbReference type="InterPro" id="IPR042301">
    <property type="entry name" value="GH115_sf"/>
</dbReference>
<evidence type="ECO:0000256" key="1">
    <source>
        <dbReference type="ARBA" id="ARBA00022801"/>
    </source>
</evidence>
<dbReference type="AlphaFoldDB" id="A0A3M9MNT2"/>
<dbReference type="Proteomes" id="UP000271010">
    <property type="component" value="Unassembled WGS sequence"/>
</dbReference>
<dbReference type="EMBL" id="RJJE01000017">
    <property type="protein sequence ID" value="RNI27204.1"/>
    <property type="molecule type" value="Genomic_DNA"/>
</dbReference>
<reference evidence="3 4" key="1">
    <citation type="submission" date="2018-11" db="EMBL/GenBank/DDBJ databases">
        <title>Rufibacter latericius sp. nov., isolated from water in Baiyang Lake.</title>
        <authorList>
            <person name="Yang Y."/>
        </authorList>
    </citation>
    <scope>NUCLEOTIDE SEQUENCE [LARGE SCALE GENOMIC DNA]</scope>
    <source>
        <strain evidence="3 4">MCC P1</strain>
    </source>
</reference>
<dbReference type="InterPro" id="IPR041437">
    <property type="entry name" value="GH115_C"/>
</dbReference>
<dbReference type="Gene3D" id="1.20.58.2150">
    <property type="match status" value="1"/>
</dbReference>
<dbReference type="Gene3D" id="3.20.20.520">
    <property type="entry name" value="Glycosyl hydrolase family 115"/>
    <property type="match status" value="1"/>
</dbReference>
<dbReference type="GO" id="GO:0016787">
    <property type="term" value="F:hydrolase activity"/>
    <property type="evidence" value="ECO:0007669"/>
    <property type="project" value="UniProtKB-KW"/>
</dbReference>
<dbReference type="Gene3D" id="2.60.120.1620">
    <property type="match status" value="1"/>
</dbReference>
<dbReference type="RefSeq" id="WP_123133673.1">
    <property type="nucleotide sequence ID" value="NZ_RJJE01000017.1"/>
</dbReference>
<accession>A0A3M9MNT2</accession>
<dbReference type="Pfam" id="PF15979">
    <property type="entry name" value="Glyco_hydro_115"/>
    <property type="match status" value="1"/>
</dbReference>
<dbReference type="Pfam" id="PF17829">
    <property type="entry name" value="GH115_C"/>
    <property type="match status" value="1"/>
</dbReference>
<dbReference type="SUPFAM" id="SSF55545">
    <property type="entry name" value="beta-N-acetylhexosaminidase-like domain"/>
    <property type="match status" value="1"/>
</dbReference>
<proteinExistence type="predicted"/>
<evidence type="ECO:0000313" key="3">
    <source>
        <dbReference type="EMBL" id="RNI27204.1"/>
    </source>
</evidence>
<name>A0A3M9MNT2_9BACT</name>
<feature type="domain" description="Gylcosyl hydrolase 115 C-terminal" evidence="2">
    <location>
        <begin position="798"/>
        <end position="966"/>
    </location>
</feature>
<comment type="caution">
    <text evidence="3">The sequence shown here is derived from an EMBL/GenBank/DDBJ whole genome shotgun (WGS) entry which is preliminary data.</text>
</comment>
<protein>
    <submittedName>
        <fullName evidence="3">Glycosyl hydrolase</fullName>
    </submittedName>
</protein>
<gene>
    <name evidence="3" type="ORF">EFA69_13650</name>
</gene>
<sequence length="976" mass="110232">MNTPNPTYPAKESHRHTLWKSLLVFLLTVVAAPSAFALDDVSYISSVKKNSSFPLAEAGKPAQFFINDSDFPGVIRAFRDLQADVKRVTQTEPVFTVGKKAPKSRTLVLAGTLGKSPLIDQLVKSKKLDVQDLKGKWENFVVQVVKKPMKGIDEALVIVGSDKRGTIYGIYDVSAQIGVTPWYWWADVPVKQQQNLYVAEGRHTKGTPAVKYRGIFINDEAPALSNWSKEQFGGFNHKFYEKVFELILRMKGNYLWPAMWGSAFNDDDKINPQVADMYGVVMGTSHHEPLMRAHDEWRRYGSGPWNYNTNPEKLREFWKGGIERMNGYESIVSVGMRGDGDEPMSEESNIGLLEKIVADQRKIISEVTGKDASQQPQLWALYKEVQDYYDKGMRVPDDVTLLLADDNWGNIRKLPKVGEKQHAGGYGIYYHFDYVGGPRNYKWLNTNPIARIWEQMHLAYQHKADRIWIVNVGDIKPMEFPTEFFLDYAWNPEKWPASRLEEYTRLWAERQFGAEHAPAIADLLAKYTKYNGRRKPELISPNTYSLTNYQEAETIVADYNRLAEEAVRVGKALPAQYQDAYYQLVLFPVQASANLNELHVTVGRNRLYAQQGRATTNDMAAKVKTLFDRDAELTRIYHQDIAGGKWNHMMSQTHISYTYWQQPEKDVLPEVKQLKLPATAEMGVAIEGATQWWPQEKAEAVLPTFTSFEPKVHYLEIFNRGQEPFNYSVKTGAPWLKVSQETGTVTQEQRLWLSVDWSKAPAGTQRIPVTITGPKGKKVVVQAVVQNPAAPKPNQFTGFVESNGYVSIEAQHYTQAVNNGSIQWLLVPDLGRTASAMTTTPVTAPSQTPGGNSPHLQYKVHLQNSGEVKVQVYLSPTLNFHNTQGLRYAISFDDEAPQIINMHANHTEGEWNRNAGNNIDIAVSTHQLTKPGEHVLKFWMVDSGVVLQKIVIDTGGLKPSYLGPPESAYQPEQAGK</sequence>
<dbReference type="Gene3D" id="3.30.379.10">
    <property type="entry name" value="Chitobiase/beta-hexosaminidase domain 2-like"/>
    <property type="match status" value="1"/>
</dbReference>